<dbReference type="AlphaFoldDB" id="A0A6A6SM36"/>
<evidence type="ECO:0000313" key="2">
    <source>
        <dbReference type="Proteomes" id="UP000799324"/>
    </source>
</evidence>
<keyword evidence="2" id="KW-1185">Reference proteome</keyword>
<name>A0A6A6SM36_9PLEO</name>
<dbReference type="Proteomes" id="UP000799324">
    <property type="component" value="Unassembled WGS sequence"/>
</dbReference>
<organism evidence="1 2">
    <name type="scientific">Lophiostoma macrostomum CBS 122681</name>
    <dbReference type="NCBI Taxonomy" id="1314788"/>
    <lineage>
        <taxon>Eukaryota</taxon>
        <taxon>Fungi</taxon>
        <taxon>Dikarya</taxon>
        <taxon>Ascomycota</taxon>
        <taxon>Pezizomycotina</taxon>
        <taxon>Dothideomycetes</taxon>
        <taxon>Pleosporomycetidae</taxon>
        <taxon>Pleosporales</taxon>
        <taxon>Lophiostomataceae</taxon>
        <taxon>Lophiostoma</taxon>
    </lineage>
</organism>
<dbReference type="EMBL" id="MU004561">
    <property type="protein sequence ID" value="KAF2648051.1"/>
    <property type="molecule type" value="Genomic_DNA"/>
</dbReference>
<gene>
    <name evidence="1" type="ORF">K491DRAFT_262156</name>
</gene>
<accession>A0A6A6SM36</accession>
<proteinExistence type="predicted"/>
<reference evidence="1" key="1">
    <citation type="journal article" date="2020" name="Stud. Mycol.">
        <title>101 Dothideomycetes genomes: a test case for predicting lifestyles and emergence of pathogens.</title>
        <authorList>
            <person name="Haridas S."/>
            <person name="Albert R."/>
            <person name="Binder M."/>
            <person name="Bloem J."/>
            <person name="Labutti K."/>
            <person name="Salamov A."/>
            <person name="Andreopoulos B."/>
            <person name="Baker S."/>
            <person name="Barry K."/>
            <person name="Bills G."/>
            <person name="Bluhm B."/>
            <person name="Cannon C."/>
            <person name="Castanera R."/>
            <person name="Culley D."/>
            <person name="Daum C."/>
            <person name="Ezra D."/>
            <person name="Gonzalez J."/>
            <person name="Henrissat B."/>
            <person name="Kuo A."/>
            <person name="Liang C."/>
            <person name="Lipzen A."/>
            <person name="Lutzoni F."/>
            <person name="Magnuson J."/>
            <person name="Mondo S."/>
            <person name="Nolan M."/>
            <person name="Ohm R."/>
            <person name="Pangilinan J."/>
            <person name="Park H.-J."/>
            <person name="Ramirez L."/>
            <person name="Alfaro M."/>
            <person name="Sun H."/>
            <person name="Tritt A."/>
            <person name="Yoshinaga Y."/>
            <person name="Zwiers L.-H."/>
            <person name="Turgeon B."/>
            <person name="Goodwin S."/>
            <person name="Spatafora J."/>
            <person name="Crous P."/>
            <person name="Grigoriev I."/>
        </authorList>
    </citation>
    <scope>NUCLEOTIDE SEQUENCE</scope>
    <source>
        <strain evidence="1">CBS 122681</strain>
    </source>
</reference>
<protein>
    <submittedName>
        <fullName evidence="1">Uncharacterized protein</fullName>
    </submittedName>
</protein>
<evidence type="ECO:0000313" key="1">
    <source>
        <dbReference type="EMBL" id="KAF2648051.1"/>
    </source>
</evidence>
<sequence length="224" mass="24812">MVEFSESTADLHARGFRIGNGREFPSHMHLPLYFGLERALYVRAFQVVILPAVENAVTVLSSPMHNAALKSVFHRHGNCRVTALFLTPTRWTQGIKQSFHANANLGAIGGLIWRWNRERRSRCIPAPRSITFVEEARTDDGSGGGFGQRHGPRRMNRLVSANKGFDFGKAVPECPNQQAKLLLDLSSCLVPRASSAFGLIRITVSLRLASLSIVIDSTFLLKSE</sequence>